<dbReference type="STRING" id="94130.A0A2Z6S9L4"/>
<feature type="chain" id="PRO_5036060209" evidence="3">
    <location>
        <begin position="20"/>
        <end position="433"/>
    </location>
</feature>
<feature type="transmembrane region" description="Helical" evidence="2">
    <location>
        <begin position="139"/>
        <end position="159"/>
    </location>
</feature>
<gene>
    <name evidence="5" type="ORF">RCL2_001971500</name>
    <name evidence="4" type="ORF">RclHR1_06690005</name>
</gene>
<evidence type="ECO:0000256" key="2">
    <source>
        <dbReference type="SAM" id="Phobius"/>
    </source>
</evidence>
<feature type="compositionally biased region" description="Low complexity" evidence="1">
    <location>
        <begin position="384"/>
        <end position="397"/>
    </location>
</feature>
<feature type="compositionally biased region" description="Polar residues" evidence="1">
    <location>
        <begin position="233"/>
        <end position="291"/>
    </location>
</feature>
<accession>A0A2Z6S9L4</accession>
<protein>
    <submittedName>
        <fullName evidence="4">Uncharacterized protein</fullName>
    </submittedName>
</protein>
<feature type="compositionally biased region" description="Pro residues" evidence="1">
    <location>
        <begin position="409"/>
        <end position="419"/>
    </location>
</feature>
<name>A0A2Z6S9L4_9GLOM</name>
<feature type="compositionally biased region" description="Polar residues" evidence="1">
    <location>
        <begin position="421"/>
        <end position="433"/>
    </location>
</feature>
<evidence type="ECO:0000313" key="4">
    <source>
        <dbReference type="EMBL" id="GBC06200.1"/>
    </source>
</evidence>
<evidence type="ECO:0000313" key="5">
    <source>
        <dbReference type="EMBL" id="GES92954.1"/>
    </source>
</evidence>
<feature type="compositionally biased region" description="Polar residues" evidence="1">
    <location>
        <begin position="181"/>
        <end position="203"/>
    </location>
</feature>
<sequence length="433" mass="47994">MKSFMLLLFFLILLLNTSSKIIVHAQTSDNSTCSSGIDSPCTKLNNLLAPCGSKFGPPPSNIQAYEYTVDSESLAICMCDQNAYNTLSSCVFCYSNGNTNIRAADFTDYQKTCKSYGISFGPPIEEPNSSNLSNTAVKVSIGIAVFIFILGCILIWIWYKKKSKAMNKEKEIKREIVLTEQEMTAHQPQPSSENESYQRVTSYSSQPPNQRLSSNSSSSLNQRHSNNNSSSPTQRYSNNSSSTTQRYSNNSSSPTQRYSNNSSSPTQRYSNNNSQLPIQRLSSNNSQPATRLSSNSSSGNYSLSSSERLPSGYSRSSSEGLLPSIEPTRPGLFTSPGTIQVPSQSQYFAPFYNVPSQQPHFLPQQPTYQPPTTQTYIRPSLTRNNQPPQLPNFNNGNSLPGPDPVFSRIPPPPPPPPPRNYYNNYYGSNQHFN</sequence>
<dbReference type="Proteomes" id="UP000615446">
    <property type="component" value="Unassembled WGS sequence"/>
</dbReference>
<reference evidence="5" key="2">
    <citation type="submission" date="2019-10" db="EMBL/GenBank/DDBJ databases">
        <title>Conservation and host-specific expression of non-tandemly repeated heterogenous ribosome RNA gene in arbuscular mycorrhizal fungi.</title>
        <authorList>
            <person name="Maeda T."/>
            <person name="Kobayashi Y."/>
            <person name="Nakagawa T."/>
            <person name="Ezawa T."/>
            <person name="Yamaguchi K."/>
            <person name="Bino T."/>
            <person name="Nishimoto Y."/>
            <person name="Shigenobu S."/>
            <person name="Kawaguchi M."/>
        </authorList>
    </citation>
    <scope>NUCLEOTIDE SEQUENCE</scope>
    <source>
        <strain evidence="5">HR1</strain>
    </source>
</reference>
<reference evidence="4 6" key="1">
    <citation type="submission" date="2017-11" db="EMBL/GenBank/DDBJ databases">
        <title>The genome of Rhizophagus clarus HR1 reveals common genetic basis of auxotrophy among arbuscular mycorrhizal fungi.</title>
        <authorList>
            <person name="Kobayashi Y."/>
        </authorList>
    </citation>
    <scope>NUCLEOTIDE SEQUENCE [LARGE SCALE GENOMIC DNA]</scope>
    <source>
        <strain evidence="4 6">HR1</strain>
    </source>
</reference>
<evidence type="ECO:0000256" key="1">
    <source>
        <dbReference type="SAM" id="MobiDB-lite"/>
    </source>
</evidence>
<dbReference type="AlphaFoldDB" id="A0A2Z6S9L4"/>
<keyword evidence="2" id="KW-1133">Transmembrane helix</keyword>
<feature type="region of interest" description="Disordered" evidence="1">
    <location>
        <begin position="356"/>
        <end position="433"/>
    </location>
</feature>
<keyword evidence="2" id="KW-0472">Membrane</keyword>
<feature type="region of interest" description="Disordered" evidence="1">
    <location>
        <begin position="181"/>
        <end position="338"/>
    </location>
</feature>
<evidence type="ECO:0000256" key="3">
    <source>
        <dbReference type="SAM" id="SignalP"/>
    </source>
</evidence>
<feature type="signal peptide" evidence="3">
    <location>
        <begin position="1"/>
        <end position="19"/>
    </location>
</feature>
<dbReference type="Proteomes" id="UP000247702">
    <property type="component" value="Unassembled WGS sequence"/>
</dbReference>
<organism evidence="4 6">
    <name type="scientific">Rhizophagus clarus</name>
    <dbReference type="NCBI Taxonomy" id="94130"/>
    <lineage>
        <taxon>Eukaryota</taxon>
        <taxon>Fungi</taxon>
        <taxon>Fungi incertae sedis</taxon>
        <taxon>Mucoromycota</taxon>
        <taxon>Glomeromycotina</taxon>
        <taxon>Glomeromycetes</taxon>
        <taxon>Glomerales</taxon>
        <taxon>Glomeraceae</taxon>
        <taxon>Rhizophagus</taxon>
    </lineage>
</organism>
<keyword evidence="6" id="KW-1185">Reference proteome</keyword>
<feature type="compositionally biased region" description="Low complexity" evidence="1">
    <location>
        <begin position="204"/>
        <end position="232"/>
    </location>
</feature>
<dbReference type="OrthoDB" id="2429773at2759"/>
<dbReference type="EMBL" id="BEXD01004058">
    <property type="protein sequence ID" value="GBC06200.1"/>
    <property type="molecule type" value="Genomic_DNA"/>
</dbReference>
<dbReference type="EMBL" id="BLAL01000218">
    <property type="protein sequence ID" value="GES92954.1"/>
    <property type="molecule type" value="Genomic_DNA"/>
</dbReference>
<keyword evidence="3" id="KW-0732">Signal</keyword>
<comment type="caution">
    <text evidence="4">The sequence shown here is derived from an EMBL/GenBank/DDBJ whole genome shotgun (WGS) entry which is preliminary data.</text>
</comment>
<proteinExistence type="predicted"/>
<keyword evidence="2" id="KW-0812">Transmembrane</keyword>
<feature type="compositionally biased region" description="Low complexity" evidence="1">
    <location>
        <begin position="292"/>
        <end position="306"/>
    </location>
</feature>
<feature type="compositionally biased region" description="Low complexity" evidence="1">
    <location>
        <begin position="363"/>
        <end position="376"/>
    </location>
</feature>
<evidence type="ECO:0000313" key="6">
    <source>
        <dbReference type="Proteomes" id="UP000247702"/>
    </source>
</evidence>